<reference evidence="3" key="2">
    <citation type="submission" date="2016-04" db="EMBL/GenBank/DDBJ databases">
        <title>First Complete Genome Sequence of a Subdivision 6 Acidobacterium.</title>
        <authorList>
            <person name="Huang S."/>
            <person name="Vieira S."/>
            <person name="Bunk B."/>
            <person name="Riedel T."/>
            <person name="Sproeer C."/>
            <person name="Overmann J."/>
        </authorList>
    </citation>
    <scope>NUCLEOTIDE SEQUENCE [LARGE SCALE GENOMIC DNA]</scope>
    <source>
        <strain evidence="3">DSM 100886 HEG_-6_39</strain>
    </source>
</reference>
<dbReference type="EMBL" id="CP015136">
    <property type="protein sequence ID" value="AMY09272.1"/>
    <property type="molecule type" value="Genomic_DNA"/>
</dbReference>
<sequence precursor="true">MKLVSRLTLALLVGLLAHVQGLTGQAPPAGRGTSGQASALSFGAPVARGVRSGEVHEYGLTIAAGDLVSGTITVSGLAALVQVGDWDRRP</sequence>
<evidence type="ECO:0000256" key="1">
    <source>
        <dbReference type="SAM" id="SignalP"/>
    </source>
</evidence>
<proteinExistence type="predicted"/>
<name>A0A143PL17_LUTPR</name>
<evidence type="ECO:0000313" key="3">
    <source>
        <dbReference type="Proteomes" id="UP000076079"/>
    </source>
</evidence>
<protein>
    <submittedName>
        <fullName evidence="2">Uncharacterized protein</fullName>
    </submittedName>
</protein>
<feature type="chain" id="PRO_5007511580" evidence="1">
    <location>
        <begin position="20"/>
        <end position="90"/>
    </location>
</feature>
<dbReference type="AlphaFoldDB" id="A0A143PL17"/>
<keyword evidence="1" id="KW-0732">Signal</keyword>
<evidence type="ECO:0000313" key="2">
    <source>
        <dbReference type="EMBL" id="AMY09272.1"/>
    </source>
</evidence>
<gene>
    <name evidence="2" type="ORF">LuPra_02485</name>
</gene>
<dbReference type="Proteomes" id="UP000076079">
    <property type="component" value="Chromosome"/>
</dbReference>
<accession>A0A143PL17</accession>
<feature type="signal peptide" evidence="1">
    <location>
        <begin position="1"/>
        <end position="19"/>
    </location>
</feature>
<dbReference type="KEGG" id="abac:LuPra_02485"/>
<keyword evidence="3" id="KW-1185">Reference proteome</keyword>
<organism evidence="2 3">
    <name type="scientific">Luteitalea pratensis</name>
    <dbReference type="NCBI Taxonomy" id="1855912"/>
    <lineage>
        <taxon>Bacteria</taxon>
        <taxon>Pseudomonadati</taxon>
        <taxon>Acidobacteriota</taxon>
        <taxon>Vicinamibacteria</taxon>
        <taxon>Vicinamibacterales</taxon>
        <taxon>Vicinamibacteraceae</taxon>
        <taxon>Luteitalea</taxon>
    </lineage>
</organism>
<reference evidence="2 3" key="1">
    <citation type="journal article" date="2016" name="Genome Announc.">
        <title>First Complete Genome Sequence of a Subdivision 6 Acidobacterium Strain.</title>
        <authorList>
            <person name="Huang S."/>
            <person name="Vieira S."/>
            <person name="Bunk B."/>
            <person name="Riedel T."/>
            <person name="Sproer C."/>
            <person name="Overmann J."/>
        </authorList>
    </citation>
    <scope>NUCLEOTIDE SEQUENCE [LARGE SCALE GENOMIC DNA]</scope>
    <source>
        <strain evidence="3">DSM 100886 HEG_-6_39</strain>
    </source>
</reference>